<proteinExistence type="predicted"/>
<dbReference type="PATRIC" id="fig|1217651.3.peg.2232"/>
<dbReference type="EMBL" id="APPK01000036">
    <property type="protein sequence ID" value="ENV21878.1"/>
    <property type="molecule type" value="Genomic_DNA"/>
</dbReference>
<dbReference type="HOGENOM" id="CLU_174534_0_0_6"/>
<gene>
    <name evidence="1" type="ORF">F963_02271</name>
</gene>
<dbReference type="RefSeq" id="WP_004830787.1">
    <property type="nucleotide sequence ID" value="NZ_KB849468.1"/>
</dbReference>
<name>N8YQM2_ACIBZ</name>
<accession>N8YQM2</accession>
<organism evidence="1 2">
    <name type="scientific">Acinetobacter bereziniae NIPH 3</name>
    <dbReference type="NCBI Taxonomy" id="1217651"/>
    <lineage>
        <taxon>Bacteria</taxon>
        <taxon>Pseudomonadati</taxon>
        <taxon>Pseudomonadota</taxon>
        <taxon>Gammaproteobacteria</taxon>
        <taxon>Moraxellales</taxon>
        <taxon>Moraxellaceae</taxon>
        <taxon>Acinetobacter</taxon>
    </lineage>
</organism>
<evidence type="ECO:0000313" key="1">
    <source>
        <dbReference type="EMBL" id="ENV21878.1"/>
    </source>
</evidence>
<dbReference type="AlphaFoldDB" id="N8YQM2"/>
<reference evidence="1 2" key="1">
    <citation type="submission" date="2013-02" db="EMBL/GenBank/DDBJ databases">
        <title>The Genome Sequence of Acinetobacter bereziniae NIPH 3.</title>
        <authorList>
            <consortium name="The Broad Institute Genome Sequencing Platform"/>
            <consortium name="The Broad Institute Genome Sequencing Center for Infectious Disease"/>
            <person name="Cerqueira G."/>
            <person name="Feldgarden M."/>
            <person name="Courvalin P."/>
            <person name="Perichon B."/>
            <person name="Grillot-Courvalin C."/>
            <person name="Clermont D."/>
            <person name="Rocha E."/>
            <person name="Yoon E.-J."/>
            <person name="Nemec A."/>
            <person name="Walker B."/>
            <person name="Young S.K."/>
            <person name="Zeng Q."/>
            <person name="Gargeya S."/>
            <person name="Fitzgerald M."/>
            <person name="Haas B."/>
            <person name="Abouelleil A."/>
            <person name="Alvarado L."/>
            <person name="Arachchi H.M."/>
            <person name="Berlin A.M."/>
            <person name="Chapman S.B."/>
            <person name="Dewar J."/>
            <person name="Goldberg J."/>
            <person name="Griggs A."/>
            <person name="Gujja S."/>
            <person name="Hansen M."/>
            <person name="Howarth C."/>
            <person name="Imamovic A."/>
            <person name="Larimer J."/>
            <person name="McCowan C."/>
            <person name="Murphy C."/>
            <person name="Neiman D."/>
            <person name="Pearson M."/>
            <person name="Priest M."/>
            <person name="Roberts A."/>
            <person name="Saif S."/>
            <person name="Shea T."/>
            <person name="Sisk P."/>
            <person name="Sykes S."/>
            <person name="Wortman J."/>
            <person name="Nusbaum C."/>
            <person name="Birren B."/>
        </authorList>
    </citation>
    <scope>NUCLEOTIDE SEQUENCE [LARGE SCALE GENOMIC DNA]</scope>
    <source>
        <strain evidence="1 2">NIPH 3</strain>
    </source>
</reference>
<protein>
    <submittedName>
        <fullName evidence="1">Uncharacterized protein</fullName>
    </submittedName>
</protein>
<comment type="caution">
    <text evidence="1">The sequence shown here is derived from an EMBL/GenBank/DDBJ whole genome shotgun (WGS) entry which is preliminary data.</text>
</comment>
<evidence type="ECO:0000313" key="2">
    <source>
        <dbReference type="Proteomes" id="UP000013270"/>
    </source>
</evidence>
<sequence length="124" mass="14426">MTDIHNIFKGKLIKIDSKPDQKTGQINHRLIFKSQRFDRGLEEMVDCSQPVKLDLEHHHLLEFYKCYIGKEIYVPVVLSAMDANVFYRTGGDGKALQLEEKIMTTQEVEQQFKKEIDKATKVNI</sequence>
<dbReference type="Proteomes" id="UP000013270">
    <property type="component" value="Unassembled WGS sequence"/>
</dbReference>